<dbReference type="Proteomes" id="UP000813461">
    <property type="component" value="Unassembled WGS sequence"/>
</dbReference>
<accession>A0A8K0W5C2</accession>
<dbReference type="AlphaFoldDB" id="A0A8K0W5C2"/>
<evidence type="ECO:0000313" key="14">
    <source>
        <dbReference type="EMBL" id="KAH7095753.1"/>
    </source>
</evidence>
<feature type="region of interest" description="Disordered" evidence="11">
    <location>
        <begin position="1020"/>
        <end position="1042"/>
    </location>
</feature>
<dbReference type="InterPro" id="IPR000731">
    <property type="entry name" value="SSD"/>
</dbReference>
<keyword evidence="15" id="KW-1185">Reference proteome</keyword>
<dbReference type="GO" id="GO:0005789">
    <property type="term" value="C:endoplasmic reticulum membrane"/>
    <property type="evidence" value="ECO:0007669"/>
    <property type="project" value="UniProtKB-SubCell"/>
</dbReference>
<feature type="transmembrane region" description="Helical" evidence="12">
    <location>
        <begin position="339"/>
        <end position="359"/>
    </location>
</feature>
<keyword evidence="8" id="KW-0333">Golgi apparatus</keyword>
<dbReference type="Pfam" id="PF12349">
    <property type="entry name" value="Sterol-sensing"/>
    <property type="match status" value="1"/>
</dbReference>
<dbReference type="InterPro" id="IPR053958">
    <property type="entry name" value="HMGCR/SNAP/NPC1-like_SSD"/>
</dbReference>
<dbReference type="GO" id="GO:0032933">
    <property type="term" value="P:SREBP signaling pathway"/>
    <property type="evidence" value="ECO:0007669"/>
    <property type="project" value="InterPro"/>
</dbReference>
<evidence type="ECO:0000256" key="6">
    <source>
        <dbReference type="ARBA" id="ARBA00022824"/>
    </source>
</evidence>
<evidence type="ECO:0000256" key="4">
    <source>
        <dbReference type="ARBA" id="ARBA00022692"/>
    </source>
</evidence>
<feature type="region of interest" description="Disordered" evidence="11">
    <location>
        <begin position="1123"/>
        <end position="1142"/>
    </location>
</feature>
<dbReference type="InterPro" id="IPR030225">
    <property type="entry name" value="SCAP"/>
</dbReference>
<feature type="compositionally biased region" description="Polar residues" evidence="11">
    <location>
        <begin position="1028"/>
        <end position="1042"/>
    </location>
</feature>
<feature type="transmembrane region" description="Helical" evidence="12">
    <location>
        <begin position="478"/>
        <end position="496"/>
    </location>
</feature>
<organism evidence="14 15">
    <name type="scientific">Paraphoma chrysanthemicola</name>
    <dbReference type="NCBI Taxonomy" id="798071"/>
    <lineage>
        <taxon>Eukaryota</taxon>
        <taxon>Fungi</taxon>
        <taxon>Dikarya</taxon>
        <taxon>Ascomycota</taxon>
        <taxon>Pezizomycotina</taxon>
        <taxon>Dothideomycetes</taxon>
        <taxon>Pleosporomycetidae</taxon>
        <taxon>Pleosporales</taxon>
        <taxon>Pleosporineae</taxon>
        <taxon>Phaeosphaeriaceae</taxon>
        <taxon>Paraphoma</taxon>
    </lineage>
</organism>
<keyword evidence="4 12" id="KW-0812">Transmembrane</keyword>
<keyword evidence="5" id="KW-0677">Repeat</keyword>
<reference evidence="14" key="1">
    <citation type="journal article" date="2021" name="Nat. Commun.">
        <title>Genetic determinants of endophytism in the Arabidopsis root mycobiome.</title>
        <authorList>
            <person name="Mesny F."/>
            <person name="Miyauchi S."/>
            <person name="Thiergart T."/>
            <person name="Pickel B."/>
            <person name="Atanasova L."/>
            <person name="Karlsson M."/>
            <person name="Huettel B."/>
            <person name="Barry K.W."/>
            <person name="Haridas S."/>
            <person name="Chen C."/>
            <person name="Bauer D."/>
            <person name="Andreopoulos W."/>
            <person name="Pangilinan J."/>
            <person name="LaButti K."/>
            <person name="Riley R."/>
            <person name="Lipzen A."/>
            <person name="Clum A."/>
            <person name="Drula E."/>
            <person name="Henrissat B."/>
            <person name="Kohler A."/>
            <person name="Grigoriev I.V."/>
            <person name="Martin F.M."/>
            <person name="Hacquard S."/>
        </authorList>
    </citation>
    <scope>NUCLEOTIDE SEQUENCE</scope>
    <source>
        <strain evidence="14">MPI-SDFR-AT-0120</strain>
    </source>
</reference>
<evidence type="ECO:0000256" key="9">
    <source>
        <dbReference type="ARBA" id="ARBA00023136"/>
    </source>
</evidence>
<keyword evidence="3" id="KW-0853">WD repeat</keyword>
<evidence type="ECO:0000256" key="1">
    <source>
        <dbReference type="ARBA" id="ARBA00004586"/>
    </source>
</evidence>
<evidence type="ECO:0000259" key="13">
    <source>
        <dbReference type="PROSITE" id="PS50156"/>
    </source>
</evidence>
<dbReference type="InterPro" id="IPR036322">
    <property type="entry name" value="WD40_repeat_dom_sf"/>
</dbReference>
<feature type="transmembrane region" description="Helical" evidence="12">
    <location>
        <begin position="379"/>
        <end position="396"/>
    </location>
</feature>
<evidence type="ECO:0000256" key="2">
    <source>
        <dbReference type="ARBA" id="ARBA00004653"/>
    </source>
</evidence>
<dbReference type="GO" id="GO:0000139">
    <property type="term" value="C:Golgi membrane"/>
    <property type="evidence" value="ECO:0007669"/>
    <property type="project" value="UniProtKB-SubCell"/>
</dbReference>
<proteinExistence type="predicted"/>
<protein>
    <submittedName>
        <fullName evidence="14">Sterol-sensing domain of SREBP cleavage-activation-domain-containing protein</fullName>
    </submittedName>
</protein>
<keyword evidence="7 12" id="KW-1133">Transmembrane helix</keyword>
<keyword evidence="6" id="KW-0256">Endoplasmic reticulum</keyword>
<dbReference type="GO" id="GO:0045540">
    <property type="term" value="P:regulation of cholesterol biosynthetic process"/>
    <property type="evidence" value="ECO:0007669"/>
    <property type="project" value="TreeGrafter"/>
</dbReference>
<dbReference type="PANTHER" id="PTHR46378">
    <property type="entry name" value="STEROL REGULATORY ELEMENT-BINDING PROTEIN CLEAVAGE-ACTIVATING PROTEIN"/>
    <property type="match status" value="1"/>
</dbReference>
<comment type="caution">
    <text evidence="14">The sequence shown here is derived from an EMBL/GenBank/DDBJ whole genome shotgun (WGS) entry which is preliminary data.</text>
</comment>
<feature type="domain" description="SSD" evidence="13">
    <location>
        <begin position="275"/>
        <end position="433"/>
    </location>
</feature>
<evidence type="ECO:0000256" key="5">
    <source>
        <dbReference type="ARBA" id="ARBA00022737"/>
    </source>
</evidence>
<comment type="subcellular location">
    <subcellularLocation>
        <location evidence="1">Endoplasmic reticulum membrane</location>
    </subcellularLocation>
    <subcellularLocation>
        <location evidence="2">Golgi apparatus membrane</location>
        <topology evidence="2">Multi-pass membrane protein</topology>
    </subcellularLocation>
</comment>
<feature type="transmembrane region" description="Helical" evidence="12">
    <location>
        <begin position="39"/>
        <end position="59"/>
    </location>
</feature>
<dbReference type="EMBL" id="JAGMVJ010000001">
    <property type="protein sequence ID" value="KAH7095753.1"/>
    <property type="molecule type" value="Genomic_DNA"/>
</dbReference>
<dbReference type="GO" id="GO:0032936">
    <property type="term" value="C:SREBP-SCAP complex"/>
    <property type="evidence" value="ECO:0007669"/>
    <property type="project" value="TreeGrafter"/>
</dbReference>
<keyword evidence="10" id="KW-0325">Glycoprotein</keyword>
<evidence type="ECO:0000313" key="15">
    <source>
        <dbReference type="Proteomes" id="UP000813461"/>
    </source>
</evidence>
<dbReference type="PANTHER" id="PTHR46378:SF1">
    <property type="entry name" value="STEROL REGULATORY ELEMENT-BINDING PROTEIN CLEAVAGE-ACTIVATING PROTEIN"/>
    <property type="match status" value="1"/>
</dbReference>
<evidence type="ECO:0000256" key="11">
    <source>
        <dbReference type="SAM" id="MobiDB-lite"/>
    </source>
</evidence>
<evidence type="ECO:0000256" key="3">
    <source>
        <dbReference type="ARBA" id="ARBA00022574"/>
    </source>
</evidence>
<dbReference type="SUPFAM" id="SSF50978">
    <property type="entry name" value="WD40 repeat-like"/>
    <property type="match status" value="1"/>
</dbReference>
<evidence type="ECO:0000256" key="8">
    <source>
        <dbReference type="ARBA" id="ARBA00023034"/>
    </source>
</evidence>
<dbReference type="OrthoDB" id="1914839at2759"/>
<feature type="compositionally biased region" description="Basic residues" evidence="11">
    <location>
        <begin position="1132"/>
        <end position="1142"/>
    </location>
</feature>
<name>A0A8K0W5C2_9PLEO</name>
<keyword evidence="9 12" id="KW-0472">Membrane</keyword>
<evidence type="ECO:0000256" key="7">
    <source>
        <dbReference type="ARBA" id="ARBA00022989"/>
    </source>
</evidence>
<dbReference type="PROSITE" id="PS50156">
    <property type="entry name" value="SSD"/>
    <property type="match status" value="1"/>
</dbReference>
<evidence type="ECO:0000256" key="10">
    <source>
        <dbReference type="ARBA" id="ARBA00023180"/>
    </source>
</evidence>
<sequence length="1142" mass="125461">MIWYCLYLLRGTTEPPRLEPSHPIRRAFQAHGTLTARHWLLSIVLTIAISVLLCYPAVFQTDSPAAASLRNLPKHVWTSTTEIGGDRLADVVMRQVWVHGDYMKAIDLPVLREAMHVQDALIGGGFDEAENNQDMHHQVLARDSPGCVEAAAGQYWGYHSPLMYWDCSLSKLESDPHLLATINSRATLQSALNMTLRPSSVFAGKTFINSKLRAADALVVTLFDQTNSSLGDIWAARSRLLAEQDSPNWTIFPADGQVTTSRLYEFRFRSMTLADDLILAASYLVTAVYVIWRMMQLRAVKSWFGLLVTICVKMTICIIASFSLCTYLGINLTRIPRPWFPGVVFCFGLGNIFRLINVVLETPPEMPPHQRIGNALGEVGHLSLAVAIQNLALIYLCSRLVTPWVADFCVFAAVTLVFDFVYHLTFFVAVLSVDVQRMELSDSLERVEILQRSKKTRSERQSWLTALREGTLPLSTRFAGSVAIISFILAINWHFFDTSDEALSLQTLRRKFLSRTRKRSADAVWSPPPINQARTPADWLRIQDHNTAREMFGFIKPGAQSFIARIYDPLLVVSKGAFGRDRPQPPKSLTEGFKRFAQGHAFPAAIMVVFLIAGVTLFMNYLLWTGLPETAEEEEDEDALFSVKSLPASQTLDIVSLTSGPRGHLASISLDRSTSIWLNGRRGYMQQTIQTATMKPKLWPIIATTMDESGNYIALCSDTGQIGIWTISASSFSLLPTADIRDQVPVLFAFVGSSRGDMEIPRLVILSPDAFLTEIDARTGSQVTKKISASTIVCATVYTCVKGVSSLVFVTRTGEVHISSMQGDGSPASEVVAGLDPGPPPGSNPAKIKCIKGVPSLGLIFALRDEEAEIFDFNSRALIHSFQIGHVKPHSVRILHPARRSCLCGAPSVHSLSVAYAEQDAEHMIMQTFTLNSTASSQLCLGKPSDRDKFKCRGLDEAEEAVHFVEPAGVWESTSALAVVGIRRSNPSPTPSTTSDADESYYPPEPIALASALKQRARKQSIPKASTKIGSRATTHTSTSNDDTWEAWSLSAAGEFRTRPLAPDDLDTPAAAFEDDLFVASPGPITQLGKRSVAVGFGNTIKILTLGKELFQGAPSLENAAVDSGYASLSGRGRRGTPRKFQ</sequence>
<evidence type="ECO:0000256" key="12">
    <source>
        <dbReference type="SAM" id="Phobius"/>
    </source>
</evidence>
<feature type="transmembrane region" description="Helical" evidence="12">
    <location>
        <begin position="408"/>
        <end position="433"/>
    </location>
</feature>
<dbReference type="GO" id="GO:0032934">
    <property type="term" value="F:sterol binding"/>
    <property type="evidence" value="ECO:0007669"/>
    <property type="project" value="InterPro"/>
</dbReference>
<feature type="transmembrane region" description="Helical" evidence="12">
    <location>
        <begin position="304"/>
        <end position="327"/>
    </location>
</feature>
<gene>
    <name evidence="14" type="ORF">FB567DRAFT_39251</name>
</gene>
<feature type="transmembrane region" description="Helical" evidence="12">
    <location>
        <begin position="601"/>
        <end position="624"/>
    </location>
</feature>